<keyword evidence="6" id="KW-0211">Defensin</keyword>
<dbReference type="CDD" id="cd21806">
    <property type="entry name" value="DEFL_defensin-like"/>
    <property type="match status" value="1"/>
</dbReference>
<feature type="domain" description="Invertebrate defensins family profile" evidence="10">
    <location>
        <begin position="52"/>
        <end position="92"/>
    </location>
</feature>
<dbReference type="AlphaFoldDB" id="A0A348G6A8"/>
<dbReference type="PANTHER" id="PTHR13645:SF0">
    <property type="entry name" value="DEFENSIN"/>
    <property type="match status" value="1"/>
</dbReference>
<dbReference type="InterPro" id="IPR001542">
    <property type="entry name" value="Defensin_invertebrate/fungal"/>
</dbReference>
<keyword evidence="7" id="KW-0044">Antibiotic</keyword>
<keyword evidence="8" id="KW-1015">Disulfide bond</keyword>
<dbReference type="InterPro" id="IPR036574">
    <property type="entry name" value="Scorpion_toxin-like_sf"/>
</dbReference>
<protein>
    <submittedName>
        <fullName evidence="11">Defensin1</fullName>
    </submittedName>
</protein>
<evidence type="ECO:0000256" key="7">
    <source>
        <dbReference type="ARBA" id="ARBA00023022"/>
    </source>
</evidence>
<evidence type="ECO:0000256" key="2">
    <source>
        <dbReference type="ARBA" id="ARBA00022525"/>
    </source>
</evidence>
<keyword evidence="5" id="KW-0391">Immunity</keyword>
<accession>A0A348G6A8</accession>
<dbReference type="GO" id="GO:0006959">
    <property type="term" value="P:humoral immune response"/>
    <property type="evidence" value="ECO:0007669"/>
    <property type="project" value="TreeGrafter"/>
</dbReference>
<dbReference type="Gene3D" id="3.30.30.10">
    <property type="entry name" value="Knottin, scorpion toxin-like"/>
    <property type="match status" value="1"/>
</dbReference>
<dbReference type="GO" id="GO:0045087">
    <property type="term" value="P:innate immune response"/>
    <property type="evidence" value="ECO:0007669"/>
    <property type="project" value="UniProtKB-KW"/>
</dbReference>
<comment type="subcellular location">
    <subcellularLocation>
        <location evidence="1">Secreted</location>
    </subcellularLocation>
</comment>
<dbReference type="Pfam" id="PF01097">
    <property type="entry name" value="Defensin_2"/>
    <property type="match status" value="1"/>
</dbReference>
<reference evidence="11" key="2">
    <citation type="submission" date="2018-08" db="EMBL/GenBank/DDBJ databases">
        <authorList>
            <person name="Ferrada E.E."/>
            <person name="Latorre B.A."/>
        </authorList>
    </citation>
    <scope>NUCLEOTIDE SEQUENCE</scope>
    <source>
        <tissue evidence="11">Venom gland and sac</tissue>
    </source>
</reference>
<evidence type="ECO:0000256" key="9">
    <source>
        <dbReference type="SAM" id="SignalP"/>
    </source>
</evidence>
<dbReference type="GO" id="GO:0050830">
    <property type="term" value="P:defense response to Gram-positive bacterium"/>
    <property type="evidence" value="ECO:0007669"/>
    <property type="project" value="UniProtKB-ARBA"/>
</dbReference>
<sequence>MKICLLVLLALAAVAVALPVEDDNMQDNTLQNVFPEDVQDVFPEDVHFRVRRASCDLFSGFGPNHSICAGHCILKKYHGGYCNSRGVCVCRN</sequence>
<evidence type="ECO:0000256" key="5">
    <source>
        <dbReference type="ARBA" id="ARBA00022859"/>
    </source>
</evidence>
<dbReference type="SUPFAM" id="SSF57095">
    <property type="entry name" value="Scorpion toxin-like"/>
    <property type="match status" value="1"/>
</dbReference>
<dbReference type="EMBL" id="FX986024">
    <property type="protein sequence ID" value="BBF97981.1"/>
    <property type="molecule type" value="mRNA"/>
</dbReference>
<evidence type="ECO:0000256" key="6">
    <source>
        <dbReference type="ARBA" id="ARBA00022940"/>
    </source>
</evidence>
<keyword evidence="2" id="KW-0964">Secreted</keyword>
<evidence type="ECO:0000256" key="4">
    <source>
        <dbReference type="ARBA" id="ARBA00022588"/>
    </source>
</evidence>
<dbReference type="PROSITE" id="PS51378">
    <property type="entry name" value="INVERT_DEFENSINS"/>
    <property type="match status" value="1"/>
</dbReference>
<keyword evidence="3" id="KW-0929">Antimicrobial</keyword>
<evidence type="ECO:0000259" key="10">
    <source>
        <dbReference type="PROSITE" id="PS51378"/>
    </source>
</evidence>
<reference evidence="11" key="1">
    <citation type="journal article" date="2017" name="Toxins">
        <title>Combined Venom Gland Transcriptomic and Venom Peptidomic Analysis of the Predatory Ant Odontomachus monticola.</title>
        <authorList>
            <person name="Kazuma K."/>
            <person name="Masuko K."/>
            <person name="Konno K."/>
            <person name="Inagaki H."/>
        </authorList>
    </citation>
    <scope>NUCLEOTIDE SEQUENCE</scope>
    <source>
        <tissue evidence="11">Venom gland and sac</tissue>
    </source>
</reference>
<feature type="signal peptide" evidence="9">
    <location>
        <begin position="1"/>
        <end position="17"/>
    </location>
</feature>
<keyword evidence="4" id="KW-0399">Innate immunity</keyword>
<evidence type="ECO:0000313" key="11">
    <source>
        <dbReference type="EMBL" id="BBF97981.1"/>
    </source>
</evidence>
<evidence type="ECO:0000256" key="3">
    <source>
        <dbReference type="ARBA" id="ARBA00022529"/>
    </source>
</evidence>
<evidence type="ECO:0000256" key="1">
    <source>
        <dbReference type="ARBA" id="ARBA00004613"/>
    </source>
</evidence>
<feature type="chain" id="PRO_5016732549" evidence="9">
    <location>
        <begin position="18"/>
        <end position="92"/>
    </location>
</feature>
<proteinExistence type="evidence at transcript level"/>
<dbReference type="GO" id="GO:0005615">
    <property type="term" value="C:extracellular space"/>
    <property type="evidence" value="ECO:0007669"/>
    <property type="project" value="TreeGrafter"/>
</dbReference>
<evidence type="ECO:0000256" key="8">
    <source>
        <dbReference type="ARBA" id="ARBA00023157"/>
    </source>
</evidence>
<name>A0A348G6A8_ODOMO</name>
<dbReference type="PANTHER" id="PTHR13645">
    <property type="entry name" value="DEFENSIN"/>
    <property type="match status" value="1"/>
</dbReference>
<organism evidence="11">
    <name type="scientific">Odontomachus monticola</name>
    <name type="common">Trap-jaw ant</name>
    <dbReference type="NCBI Taxonomy" id="613454"/>
    <lineage>
        <taxon>Eukaryota</taxon>
        <taxon>Metazoa</taxon>
        <taxon>Ecdysozoa</taxon>
        <taxon>Arthropoda</taxon>
        <taxon>Hexapoda</taxon>
        <taxon>Insecta</taxon>
        <taxon>Pterygota</taxon>
        <taxon>Neoptera</taxon>
        <taxon>Endopterygota</taxon>
        <taxon>Hymenoptera</taxon>
        <taxon>Apocrita</taxon>
        <taxon>Aculeata</taxon>
        <taxon>Formicoidea</taxon>
        <taxon>Formicidae</taxon>
        <taxon>Ponerinae</taxon>
        <taxon>Ponerini</taxon>
        <taxon>Odontomachus</taxon>
    </lineage>
</organism>
<dbReference type="FunFam" id="3.30.30.10:FF:000005">
    <property type="entry name" value="Defensin"/>
    <property type="match status" value="1"/>
</dbReference>
<keyword evidence="9" id="KW-0732">Signal</keyword>
<gene>
    <name evidence="11" type="primary">defensin1_OM</name>
</gene>